<dbReference type="EnsemblMetazoa" id="ACON000168-RA">
    <property type="protein sequence ID" value="ACON000168-PA"/>
    <property type="gene ID" value="ACON000168"/>
</dbReference>
<evidence type="ECO:0000256" key="7">
    <source>
        <dbReference type="ARBA" id="ARBA00023157"/>
    </source>
</evidence>
<keyword evidence="5 11" id="KW-1133">Transmembrane helix</keyword>
<dbReference type="InterPro" id="IPR017981">
    <property type="entry name" value="GPCR_2-like_7TM"/>
</dbReference>
<keyword evidence="3" id="KW-0217">Developmental protein</keyword>
<feature type="region of interest" description="Disordered" evidence="10">
    <location>
        <begin position="169"/>
        <end position="201"/>
    </location>
</feature>
<feature type="domain" description="FZ" evidence="13">
    <location>
        <begin position="19"/>
        <end position="161"/>
    </location>
</feature>
<dbReference type="GO" id="GO:0035567">
    <property type="term" value="P:non-canonical Wnt signaling pathway"/>
    <property type="evidence" value="ECO:0007669"/>
    <property type="project" value="TreeGrafter"/>
</dbReference>
<comment type="caution">
    <text evidence="9">Lacks conserved residue(s) required for the propagation of feature annotation.</text>
</comment>
<proteinExistence type="inferred from homology"/>
<feature type="transmembrane region" description="Helical" evidence="11">
    <location>
        <begin position="476"/>
        <end position="495"/>
    </location>
</feature>
<keyword evidence="16" id="KW-1185">Reference proteome</keyword>
<dbReference type="CDD" id="cd15031">
    <property type="entry name" value="7tmF_FZD3_insect"/>
    <property type="match status" value="1"/>
</dbReference>
<feature type="transmembrane region" description="Helical" evidence="11">
    <location>
        <begin position="339"/>
        <end position="361"/>
    </location>
</feature>
<dbReference type="InterPro" id="IPR036790">
    <property type="entry name" value="Frizzled_dom_sf"/>
</dbReference>
<dbReference type="SMART" id="SM00063">
    <property type="entry name" value="FRI"/>
    <property type="match status" value="1"/>
</dbReference>
<dbReference type="GO" id="GO:0004888">
    <property type="term" value="F:transmembrane signaling receptor activity"/>
    <property type="evidence" value="ECO:0007669"/>
    <property type="project" value="InterPro"/>
</dbReference>
<sequence length="815" mass="86302">MRPEVLLVAIMTAVSFAAGEELRCERIAVGACQNLVYDMTIASAPETALQYLSSSVPVPGGGVNSTAAGSVRTWLDAERLITSLRPVIDSGCSKQALFLFCSSLFPLCSPTAPRPVHPCRSLCEQVRKDCFSDPAHSKLWPAYLDCRALPQPEKHELCMQVPSDATGSIKQRAGPSGPTYHLPVATTGGTAGTPSPTTTHDSVESVVKGWSISNLTSLLQQHAAVAAAAAAAAATVPAGAGGVAHTVIGGGGGGGGGVGAGSSTATAGGQRLVDGASWTDRINSLLLPNGPLPVDGEGGPAPRSPCPANYSLEYDRCVPRCGPTIDALYSQRQKELVELWTLVLSAVCFIFTLTSLVSFWAKASKLEYPDRPILFMTLCYNLLGLCYLERTILHSPRRLEAAVELMLLDAPGHHPSAATATHLRSDCTITSQCLAYYILKHYLLLSASTWWLIFGLCWYLSTAKQWSCEALERKSGLFHVLAWVVPFAAPIGALLRGHIQRFELTGFCNARGFTELPVLLLLLLGTALVSCALAALARLRHCWNQRAPHLGRVFGRVLLFAVCYLLPALSATVCMMLERVDHELEPCPAGGEPGDGCVHRVQPHFSLLPTVLRLALTLLGGGSVGVWLWSRQPSDTELGPGGKKGPAQPGCYSAAADLMLLKGGGKPHPSGPLDDCSMLGGGGGASRRLEHRALGDAGGPTVRREGRYKDADRRRSSSRSLSGAASPYRSRTVDKPKPKAAQKVCYTYRPCAGVLAEHGVGLVRAPGPEPAGPVGASEHGQRSPYAGGTVSSGGYVPVRVHRSLRTVPMSMITRI</sequence>
<keyword evidence="12" id="KW-0732">Signal</keyword>
<protein>
    <recommendedName>
        <fullName evidence="17">Frizzled receptor 3</fullName>
    </recommendedName>
</protein>
<evidence type="ECO:0000313" key="15">
    <source>
        <dbReference type="EnsemblMetazoa" id="ACON000168-PA"/>
    </source>
</evidence>
<dbReference type="Pfam" id="PF01392">
    <property type="entry name" value="Fz"/>
    <property type="match status" value="1"/>
</dbReference>
<dbReference type="SUPFAM" id="SSF63501">
    <property type="entry name" value="Frizzled cysteine-rich domain"/>
    <property type="match status" value="1"/>
</dbReference>
<dbReference type="PANTHER" id="PTHR11309">
    <property type="entry name" value="FRIZZLED"/>
    <property type="match status" value="1"/>
</dbReference>
<dbReference type="GO" id="GO:0016020">
    <property type="term" value="C:membrane"/>
    <property type="evidence" value="ECO:0007669"/>
    <property type="project" value="UniProtKB-SubCell"/>
</dbReference>
<feature type="transmembrane region" description="Helical" evidence="11">
    <location>
        <begin position="557"/>
        <end position="577"/>
    </location>
</feature>
<keyword evidence="8" id="KW-0675">Receptor</keyword>
<evidence type="ECO:0000256" key="6">
    <source>
        <dbReference type="ARBA" id="ARBA00023136"/>
    </source>
</evidence>
<evidence type="ECO:0000259" key="14">
    <source>
        <dbReference type="PROSITE" id="PS50261"/>
    </source>
</evidence>
<dbReference type="Pfam" id="PF01534">
    <property type="entry name" value="Frizzled"/>
    <property type="match status" value="1"/>
</dbReference>
<feature type="transmembrane region" description="Helical" evidence="11">
    <location>
        <begin position="516"/>
        <end position="537"/>
    </location>
</feature>
<dbReference type="AlphaFoldDB" id="A0A6E8V870"/>
<dbReference type="GO" id="GO:0060070">
    <property type="term" value="P:canonical Wnt signaling pathway"/>
    <property type="evidence" value="ECO:0007669"/>
    <property type="project" value="TreeGrafter"/>
</dbReference>
<dbReference type="Gene3D" id="1.10.2000.10">
    <property type="entry name" value="Frizzled cysteine-rich domain"/>
    <property type="match status" value="1"/>
</dbReference>
<reference key="1">
    <citation type="journal article" date="2019" name="Genes (Basel)">
        <title>A High-Quality De novo Genome Assembly from a Single Mosquito Using PacBio Sequencing.</title>
        <authorList>
            <person name="Kingan S.B."/>
            <person name="Heaton H."/>
            <person name="Cudini J."/>
            <person name="Lambert C.C."/>
            <person name="Baybayan P."/>
            <person name="Galvin B.D."/>
            <person name="Durbin R."/>
            <person name="Korlach J."/>
            <person name="Lawniczak M.K.N."/>
        </authorList>
    </citation>
    <scope>NUCLEOTIDE SEQUENCE [LARGE SCALE GENOMIC DNA]</scope>
    <source>
        <strain>Mali-NIH</strain>
    </source>
</reference>
<evidence type="ECO:0000256" key="1">
    <source>
        <dbReference type="ARBA" id="ARBA00004141"/>
    </source>
</evidence>
<evidence type="ECO:0000256" key="8">
    <source>
        <dbReference type="ARBA" id="ARBA00023170"/>
    </source>
</evidence>
<dbReference type="SMART" id="SM01330">
    <property type="entry name" value="Frizzled"/>
    <property type="match status" value="1"/>
</dbReference>
<keyword evidence="4 11" id="KW-0812">Transmembrane</keyword>
<evidence type="ECO:0000256" key="5">
    <source>
        <dbReference type="ARBA" id="ARBA00022989"/>
    </source>
</evidence>
<feature type="compositionally biased region" description="Low complexity" evidence="10">
    <location>
        <begin position="185"/>
        <end position="199"/>
    </location>
</feature>
<dbReference type="InterPro" id="IPR020067">
    <property type="entry name" value="Frizzled_dom"/>
</dbReference>
<dbReference type="VEuPathDB" id="VectorBase:ACMO_002928"/>
<dbReference type="VEuPathDB" id="VectorBase:ACON2_036630"/>
<comment type="subcellular location">
    <subcellularLocation>
        <location evidence="1">Membrane</location>
        <topology evidence="1">Multi-pass membrane protein</topology>
    </subcellularLocation>
</comment>
<dbReference type="GO" id="GO:0017147">
    <property type="term" value="F:Wnt-protein binding"/>
    <property type="evidence" value="ECO:0007669"/>
    <property type="project" value="TreeGrafter"/>
</dbReference>
<feature type="region of interest" description="Disordered" evidence="10">
    <location>
        <begin position="767"/>
        <end position="790"/>
    </location>
</feature>
<evidence type="ECO:0000256" key="12">
    <source>
        <dbReference type="SAM" id="SignalP"/>
    </source>
</evidence>
<feature type="transmembrane region" description="Helical" evidence="11">
    <location>
        <begin position="442"/>
        <end position="461"/>
    </location>
</feature>
<feature type="compositionally biased region" description="Basic and acidic residues" evidence="10">
    <location>
        <begin position="702"/>
        <end position="715"/>
    </location>
</feature>
<dbReference type="Gene3D" id="1.20.1070.10">
    <property type="entry name" value="Rhodopsin 7-helix transmembrane proteins"/>
    <property type="match status" value="1"/>
</dbReference>
<evidence type="ECO:0000259" key="13">
    <source>
        <dbReference type="PROSITE" id="PS50038"/>
    </source>
</evidence>
<dbReference type="PROSITE" id="PS50038">
    <property type="entry name" value="FZ"/>
    <property type="match status" value="1"/>
</dbReference>
<dbReference type="Proteomes" id="UP001105220">
    <property type="component" value="Unplaced"/>
</dbReference>
<evidence type="ECO:0000256" key="4">
    <source>
        <dbReference type="ARBA" id="ARBA00022692"/>
    </source>
</evidence>
<dbReference type="PRINTS" id="PR00489">
    <property type="entry name" value="FRIZZLED"/>
</dbReference>
<dbReference type="GO" id="GO:0005615">
    <property type="term" value="C:extracellular space"/>
    <property type="evidence" value="ECO:0007669"/>
    <property type="project" value="TreeGrafter"/>
</dbReference>
<dbReference type="PANTHER" id="PTHR11309:SF142">
    <property type="entry name" value="FRIZZLED-3"/>
    <property type="match status" value="1"/>
</dbReference>
<dbReference type="VEuPathDB" id="VectorBase:ACON000168"/>
<organism evidence="15 16">
    <name type="scientific">Anopheles coluzzii</name>
    <name type="common">African malaria mosquito</name>
    <dbReference type="NCBI Taxonomy" id="1518534"/>
    <lineage>
        <taxon>Eukaryota</taxon>
        <taxon>Metazoa</taxon>
        <taxon>Ecdysozoa</taxon>
        <taxon>Arthropoda</taxon>
        <taxon>Hexapoda</taxon>
        <taxon>Insecta</taxon>
        <taxon>Pterygota</taxon>
        <taxon>Neoptera</taxon>
        <taxon>Endopterygota</taxon>
        <taxon>Diptera</taxon>
        <taxon>Nematocera</taxon>
        <taxon>Culicoidea</taxon>
        <taxon>Culicidae</taxon>
        <taxon>Anophelinae</taxon>
        <taxon>Anopheles</taxon>
    </lineage>
</organism>
<evidence type="ECO:0000256" key="9">
    <source>
        <dbReference type="PROSITE-ProRule" id="PRU00090"/>
    </source>
</evidence>
<evidence type="ECO:0000256" key="10">
    <source>
        <dbReference type="SAM" id="MobiDB-lite"/>
    </source>
</evidence>
<accession>A0A6E8V870</accession>
<feature type="signal peptide" evidence="12">
    <location>
        <begin position="1"/>
        <end position="19"/>
    </location>
</feature>
<evidence type="ECO:0000256" key="3">
    <source>
        <dbReference type="ARBA" id="ARBA00022473"/>
    </source>
</evidence>
<evidence type="ECO:0000256" key="2">
    <source>
        <dbReference type="ARBA" id="ARBA00008077"/>
    </source>
</evidence>
<feature type="disulfide bond" evidence="9">
    <location>
        <begin position="92"/>
        <end position="130"/>
    </location>
</feature>
<name>A0A6E8V870_ANOCL</name>
<dbReference type="PROSITE" id="PS50261">
    <property type="entry name" value="G_PROTEIN_RECEP_F2_4"/>
    <property type="match status" value="1"/>
</dbReference>
<dbReference type="InterPro" id="IPR000539">
    <property type="entry name" value="Frizzled/Smoothened_7TM"/>
</dbReference>
<feature type="chain" id="PRO_5026028495" description="Frizzled receptor 3" evidence="12">
    <location>
        <begin position="20"/>
        <end position="815"/>
    </location>
</feature>
<feature type="region of interest" description="Disordered" evidence="10">
    <location>
        <begin position="663"/>
        <end position="739"/>
    </location>
</feature>
<reference evidence="15" key="2">
    <citation type="submission" date="2020-05" db="UniProtKB">
        <authorList>
            <consortium name="EnsemblMetazoa"/>
        </authorList>
    </citation>
    <scope>IDENTIFICATION</scope>
    <source>
        <strain evidence="15">Ngousso</strain>
    </source>
</reference>
<keyword evidence="7 9" id="KW-1015">Disulfide bond</keyword>
<dbReference type="InterPro" id="IPR015526">
    <property type="entry name" value="Frizzled/SFRP"/>
</dbReference>
<evidence type="ECO:0000256" key="11">
    <source>
        <dbReference type="SAM" id="Phobius"/>
    </source>
</evidence>
<evidence type="ECO:0000313" key="16">
    <source>
        <dbReference type="Proteomes" id="UP001105220"/>
    </source>
</evidence>
<comment type="similarity">
    <text evidence="2">Belongs to the G-protein coupled receptor Fz/Smo family.</text>
</comment>
<feature type="domain" description="G-protein coupled receptors family 2 profile 2" evidence="14">
    <location>
        <begin position="334"/>
        <end position="636"/>
    </location>
</feature>
<evidence type="ECO:0008006" key="17">
    <source>
        <dbReference type="Google" id="ProtNLM"/>
    </source>
</evidence>
<keyword evidence="6 11" id="KW-0472">Membrane</keyword>